<evidence type="ECO:0000256" key="1">
    <source>
        <dbReference type="ARBA" id="ARBA00022737"/>
    </source>
</evidence>
<dbReference type="Proteomes" id="UP000593567">
    <property type="component" value="Unassembled WGS sequence"/>
</dbReference>
<keyword evidence="1" id="KW-0677">Repeat</keyword>
<dbReference type="AlphaFoldDB" id="A0A7J7JIU1"/>
<dbReference type="Pfam" id="PF12796">
    <property type="entry name" value="Ank_2"/>
    <property type="match status" value="1"/>
</dbReference>
<dbReference type="InterPro" id="IPR036770">
    <property type="entry name" value="Ankyrin_rpt-contain_sf"/>
</dbReference>
<sequence>MTAKTLHSRIELTFFFAEVRLNINIILKTEESHLVLPTYIADLNIHCWRYNKQTPLHQAALDGRLDLIKLLIEHSADYKVKDNDGLLPLDFARKQGHQSCAKLLIDAQNEAEGVLARA</sequence>
<keyword evidence="5" id="KW-1185">Reference proteome</keyword>
<organism evidence="4 5">
    <name type="scientific">Bugula neritina</name>
    <name type="common">Brown bryozoan</name>
    <name type="synonym">Sertularia neritina</name>
    <dbReference type="NCBI Taxonomy" id="10212"/>
    <lineage>
        <taxon>Eukaryota</taxon>
        <taxon>Metazoa</taxon>
        <taxon>Spiralia</taxon>
        <taxon>Lophotrochozoa</taxon>
        <taxon>Bryozoa</taxon>
        <taxon>Gymnolaemata</taxon>
        <taxon>Cheilostomatida</taxon>
        <taxon>Flustrina</taxon>
        <taxon>Buguloidea</taxon>
        <taxon>Bugulidae</taxon>
        <taxon>Bugula</taxon>
    </lineage>
</organism>
<keyword evidence="2 3" id="KW-0040">ANK repeat</keyword>
<evidence type="ECO:0000313" key="5">
    <source>
        <dbReference type="Proteomes" id="UP000593567"/>
    </source>
</evidence>
<dbReference type="PANTHER" id="PTHR24201:SF17">
    <property type="entry name" value="ANKYRIN REPEAT DOMAIN-CONTAINING PROTEIN 10-LIKE ISOFORM X1"/>
    <property type="match status" value="1"/>
</dbReference>
<dbReference type="EMBL" id="VXIV02002316">
    <property type="protein sequence ID" value="KAF6026242.1"/>
    <property type="molecule type" value="Genomic_DNA"/>
</dbReference>
<dbReference type="SUPFAM" id="SSF48403">
    <property type="entry name" value="Ankyrin repeat"/>
    <property type="match status" value="1"/>
</dbReference>
<comment type="caution">
    <text evidence="4">The sequence shown here is derived from an EMBL/GenBank/DDBJ whole genome shotgun (WGS) entry which is preliminary data.</text>
</comment>
<protein>
    <submittedName>
        <fullName evidence="4">Uncharacterized protein</fullName>
    </submittedName>
</protein>
<dbReference type="Gene3D" id="1.25.40.20">
    <property type="entry name" value="Ankyrin repeat-containing domain"/>
    <property type="match status" value="1"/>
</dbReference>
<dbReference type="PANTHER" id="PTHR24201">
    <property type="entry name" value="ANK_REP_REGION DOMAIN-CONTAINING PROTEIN"/>
    <property type="match status" value="1"/>
</dbReference>
<evidence type="ECO:0000313" key="4">
    <source>
        <dbReference type="EMBL" id="KAF6026242.1"/>
    </source>
</evidence>
<dbReference type="InterPro" id="IPR002110">
    <property type="entry name" value="Ankyrin_rpt"/>
</dbReference>
<name>A0A7J7JIU1_BUGNE</name>
<proteinExistence type="predicted"/>
<gene>
    <name evidence="4" type="ORF">EB796_015448</name>
</gene>
<feature type="repeat" description="ANK" evidence="3">
    <location>
        <begin position="51"/>
        <end position="83"/>
    </location>
</feature>
<dbReference type="PROSITE" id="PS50297">
    <property type="entry name" value="ANK_REP_REGION"/>
    <property type="match status" value="1"/>
</dbReference>
<dbReference type="SMART" id="SM00248">
    <property type="entry name" value="ANK"/>
    <property type="match status" value="2"/>
</dbReference>
<evidence type="ECO:0000256" key="3">
    <source>
        <dbReference type="PROSITE-ProRule" id="PRU00023"/>
    </source>
</evidence>
<accession>A0A7J7JIU1</accession>
<reference evidence="4" key="1">
    <citation type="submission" date="2020-06" db="EMBL/GenBank/DDBJ databases">
        <title>Draft genome of Bugula neritina, a colonial animal packing powerful symbionts and potential medicines.</title>
        <authorList>
            <person name="Rayko M."/>
        </authorList>
    </citation>
    <scope>NUCLEOTIDE SEQUENCE [LARGE SCALE GENOMIC DNA]</scope>
    <source>
        <strain evidence="4">Kwan_BN1</strain>
    </source>
</reference>
<dbReference type="InterPro" id="IPR050776">
    <property type="entry name" value="Ank_Repeat/CDKN_Inhibitor"/>
</dbReference>
<dbReference type="PROSITE" id="PS50088">
    <property type="entry name" value="ANK_REPEAT"/>
    <property type="match status" value="1"/>
</dbReference>
<evidence type="ECO:0000256" key="2">
    <source>
        <dbReference type="ARBA" id="ARBA00023043"/>
    </source>
</evidence>
<dbReference type="OrthoDB" id="4772757at2759"/>